<dbReference type="AlphaFoldDB" id="A0A5B7G7P6"/>
<organism evidence="2 3">
    <name type="scientific">Portunus trituberculatus</name>
    <name type="common">Swimming crab</name>
    <name type="synonym">Neptunus trituberculatus</name>
    <dbReference type="NCBI Taxonomy" id="210409"/>
    <lineage>
        <taxon>Eukaryota</taxon>
        <taxon>Metazoa</taxon>
        <taxon>Ecdysozoa</taxon>
        <taxon>Arthropoda</taxon>
        <taxon>Crustacea</taxon>
        <taxon>Multicrustacea</taxon>
        <taxon>Malacostraca</taxon>
        <taxon>Eumalacostraca</taxon>
        <taxon>Eucarida</taxon>
        <taxon>Decapoda</taxon>
        <taxon>Pleocyemata</taxon>
        <taxon>Brachyura</taxon>
        <taxon>Eubrachyura</taxon>
        <taxon>Portunoidea</taxon>
        <taxon>Portunidae</taxon>
        <taxon>Portuninae</taxon>
        <taxon>Portunus</taxon>
    </lineage>
</organism>
<evidence type="ECO:0000256" key="1">
    <source>
        <dbReference type="SAM" id="MobiDB-lite"/>
    </source>
</evidence>
<accession>A0A5B7G7P6</accession>
<proteinExistence type="predicted"/>
<feature type="region of interest" description="Disordered" evidence="1">
    <location>
        <begin position="91"/>
        <end position="111"/>
    </location>
</feature>
<gene>
    <name evidence="2" type="ORF">E2C01_047520</name>
</gene>
<reference evidence="2 3" key="1">
    <citation type="submission" date="2019-05" db="EMBL/GenBank/DDBJ databases">
        <title>Another draft genome of Portunus trituberculatus and its Hox gene families provides insights of decapod evolution.</title>
        <authorList>
            <person name="Jeong J.-H."/>
            <person name="Song I."/>
            <person name="Kim S."/>
            <person name="Choi T."/>
            <person name="Kim D."/>
            <person name="Ryu S."/>
            <person name="Kim W."/>
        </authorList>
    </citation>
    <scope>NUCLEOTIDE SEQUENCE [LARGE SCALE GENOMIC DNA]</scope>
    <source>
        <tissue evidence="2">Muscle</tissue>
    </source>
</reference>
<evidence type="ECO:0000313" key="2">
    <source>
        <dbReference type="EMBL" id="MPC53619.1"/>
    </source>
</evidence>
<evidence type="ECO:0000313" key="3">
    <source>
        <dbReference type="Proteomes" id="UP000324222"/>
    </source>
</evidence>
<name>A0A5B7G7P6_PORTR</name>
<keyword evidence="3" id="KW-1185">Reference proteome</keyword>
<dbReference type="Proteomes" id="UP000324222">
    <property type="component" value="Unassembled WGS sequence"/>
</dbReference>
<protein>
    <submittedName>
        <fullName evidence="2">Uncharacterized protein</fullName>
    </submittedName>
</protein>
<comment type="caution">
    <text evidence="2">The sequence shown here is derived from an EMBL/GenBank/DDBJ whole genome shotgun (WGS) entry which is preliminary data.</text>
</comment>
<dbReference type="EMBL" id="VSRR010011768">
    <property type="protein sequence ID" value="MPC53619.1"/>
    <property type="molecule type" value="Genomic_DNA"/>
</dbReference>
<sequence>MLERALRQLASTRLVGAHCNKLYPGNVAWNPKVPVAPAKPNASLHLPTQQSAMKGLPTCFPHSCKSATILSASYCAGDVVFDKAVEDKAGCDNTAKGAGRDRGVGAVAGMESTTGGWDKTELCSQSGPMVQELPRLAYKHEKSVPITAETN</sequence>